<feature type="domain" description="J" evidence="3">
    <location>
        <begin position="11"/>
        <end position="87"/>
    </location>
</feature>
<feature type="region of interest" description="Disordered" evidence="1">
    <location>
        <begin position="86"/>
        <end position="144"/>
    </location>
</feature>
<feature type="compositionally biased region" description="Gly residues" evidence="1">
    <location>
        <begin position="115"/>
        <end position="128"/>
    </location>
</feature>
<keyword evidence="2" id="KW-0472">Membrane</keyword>
<feature type="compositionally biased region" description="Low complexity" evidence="1">
    <location>
        <begin position="98"/>
        <end position="114"/>
    </location>
</feature>
<accession>A0A936NEN3</accession>
<dbReference type="Pfam" id="PF00226">
    <property type="entry name" value="DnaJ"/>
    <property type="match status" value="1"/>
</dbReference>
<keyword evidence="2" id="KW-1133">Transmembrane helix</keyword>
<dbReference type="InterPro" id="IPR036869">
    <property type="entry name" value="J_dom_sf"/>
</dbReference>
<dbReference type="Gene3D" id="1.10.287.110">
    <property type="entry name" value="DnaJ domain"/>
    <property type="match status" value="1"/>
</dbReference>
<feature type="compositionally biased region" description="Basic and acidic residues" evidence="1">
    <location>
        <begin position="86"/>
        <end position="97"/>
    </location>
</feature>
<dbReference type="SUPFAM" id="SSF46565">
    <property type="entry name" value="Chaperone J-domain"/>
    <property type="match status" value="1"/>
</dbReference>
<dbReference type="PANTHER" id="PTHR43948:SF10">
    <property type="entry name" value="MRJ, ISOFORM E"/>
    <property type="match status" value="1"/>
</dbReference>
<comment type="caution">
    <text evidence="4">The sequence shown here is derived from an EMBL/GenBank/DDBJ whole genome shotgun (WGS) entry which is preliminary data.</text>
</comment>
<dbReference type="PANTHER" id="PTHR43948">
    <property type="entry name" value="DNAJ HOMOLOG SUBFAMILY B"/>
    <property type="match status" value="1"/>
</dbReference>
<evidence type="ECO:0000256" key="2">
    <source>
        <dbReference type="SAM" id="Phobius"/>
    </source>
</evidence>
<evidence type="ECO:0000259" key="3">
    <source>
        <dbReference type="PROSITE" id="PS50076"/>
    </source>
</evidence>
<keyword evidence="2" id="KW-0812">Transmembrane</keyword>
<organism evidence="4 5">
    <name type="scientific">Candidatus Neomicrothrix subdominans</name>
    <dbReference type="NCBI Taxonomy" id="2954438"/>
    <lineage>
        <taxon>Bacteria</taxon>
        <taxon>Bacillati</taxon>
        <taxon>Actinomycetota</taxon>
        <taxon>Acidimicrobiia</taxon>
        <taxon>Acidimicrobiales</taxon>
        <taxon>Microthrixaceae</taxon>
        <taxon>Candidatus Neomicrothrix</taxon>
    </lineage>
</organism>
<dbReference type="PRINTS" id="PR00625">
    <property type="entry name" value="JDOMAIN"/>
</dbReference>
<dbReference type="Proteomes" id="UP000727993">
    <property type="component" value="Unassembled WGS sequence"/>
</dbReference>
<sequence length="243" mass="25802">METGHSATERDWYRVLGVDRQAGGDSIRVAYRELAWRLHPDRQETPGASGSLSDAERRVAERRMREVNEAFRVLGEPARRRAYDHARFGTDSSERSGRAASSSTASGGTRPSSGGRTGGSGRPRGAGGQVHTERQRRAAVEVTEEHDDDLVDVAGDGVHGLLFSRLVPALVAVLLLGIVVFSAFAGGGIKDPSTDDPGCVLGNTLVDCAKPNDGRIVGLADAAHRCPAGSRLVKLAAEYCVES</sequence>
<protein>
    <submittedName>
        <fullName evidence="4">DnaJ domain-containing protein</fullName>
    </submittedName>
</protein>
<proteinExistence type="predicted"/>
<feature type="region of interest" description="Disordered" evidence="1">
    <location>
        <begin position="38"/>
        <end position="57"/>
    </location>
</feature>
<dbReference type="AlphaFoldDB" id="A0A936NEN3"/>
<dbReference type="SMART" id="SM00271">
    <property type="entry name" value="DnaJ"/>
    <property type="match status" value="1"/>
</dbReference>
<name>A0A936NEN3_9ACTN</name>
<evidence type="ECO:0000256" key="1">
    <source>
        <dbReference type="SAM" id="MobiDB-lite"/>
    </source>
</evidence>
<dbReference type="InterPro" id="IPR001623">
    <property type="entry name" value="DnaJ_domain"/>
</dbReference>
<evidence type="ECO:0000313" key="5">
    <source>
        <dbReference type="Proteomes" id="UP000727993"/>
    </source>
</evidence>
<reference evidence="4 5" key="1">
    <citation type="submission" date="2020-10" db="EMBL/GenBank/DDBJ databases">
        <title>Connecting structure to function with the recovery of over 1000 high-quality activated sludge metagenome-assembled genomes encoding full-length rRNA genes using long-read sequencing.</title>
        <authorList>
            <person name="Singleton C.M."/>
            <person name="Petriglieri F."/>
            <person name="Kristensen J.M."/>
            <person name="Kirkegaard R.H."/>
            <person name="Michaelsen T.Y."/>
            <person name="Andersen M.H."/>
            <person name="Karst S.M."/>
            <person name="Dueholm M.S."/>
            <person name="Nielsen P.H."/>
            <person name="Albertsen M."/>
        </authorList>
    </citation>
    <scope>NUCLEOTIDE SEQUENCE [LARGE SCALE GENOMIC DNA]</scope>
    <source>
        <strain evidence="4">Lyne_18-Q3-R50-59_MAXAC.006</strain>
    </source>
</reference>
<evidence type="ECO:0000313" key="4">
    <source>
        <dbReference type="EMBL" id="MBK9298967.1"/>
    </source>
</evidence>
<dbReference type="PROSITE" id="PS50076">
    <property type="entry name" value="DNAJ_2"/>
    <property type="match status" value="1"/>
</dbReference>
<dbReference type="EMBL" id="JADJZA010000011">
    <property type="protein sequence ID" value="MBK9298967.1"/>
    <property type="molecule type" value="Genomic_DNA"/>
</dbReference>
<feature type="transmembrane region" description="Helical" evidence="2">
    <location>
        <begin position="166"/>
        <end position="189"/>
    </location>
</feature>
<dbReference type="CDD" id="cd06257">
    <property type="entry name" value="DnaJ"/>
    <property type="match status" value="1"/>
</dbReference>
<gene>
    <name evidence="4" type="ORF">IPN02_19495</name>
</gene>